<gene>
    <name evidence="2" type="ORF">QE152_g1857</name>
</gene>
<feature type="region of interest" description="Disordered" evidence="1">
    <location>
        <begin position="344"/>
        <end position="386"/>
    </location>
</feature>
<sequence>MPRFKKKPYPHNRSTTTRTGCWRCYRCFSDYIADVCTFFRHLPLPEPVAGDAIAAFQTTSLTCAPSSANTSTALSSFPQPPTLSAVGSSAASPSNIITPSLFVSTSTITKALPSTSTSTQSEFASILKQLSPLSSCDEKRLKSGNRNINNASKTHVNSKEKWSAGKTHCQEIKRKIEFGQVESSAKSKNKVDKTKTKHQSNANVPPSTSKDAGATCIVCGESFKENWIQCKICRDWSHELCAGIDDSLYYYCDDWVCGSKSLKGMRLNVPRAVRVGHSVTLECDYDLETAPLYSVKWYRGPDEFYRYVPKEEPPTAQRRTAHQGLSFARTPCRPTSDRIAAKRSFVRERSGIRNGTVTSQSSEPENNPDAMLRFFSNNERGSNCEP</sequence>
<dbReference type="PANTHER" id="PTHR21261:SF17">
    <property type="entry name" value="BEAT VI"/>
    <property type="match status" value="1"/>
</dbReference>
<keyword evidence="3" id="KW-1185">Reference proteome</keyword>
<dbReference type="InterPro" id="IPR013083">
    <property type="entry name" value="Znf_RING/FYVE/PHD"/>
</dbReference>
<dbReference type="EMBL" id="JASPKY010000011">
    <property type="protein sequence ID" value="KAK9753742.1"/>
    <property type="molecule type" value="Genomic_DNA"/>
</dbReference>
<dbReference type="AlphaFoldDB" id="A0AAW1N835"/>
<dbReference type="CDD" id="cd15517">
    <property type="entry name" value="PHD_TCF19_like"/>
    <property type="match status" value="1"/>
</dbReference>
<feature type="compositionally biased region" description="Polar residues" evidence="1">
    <location>
        <begin position="375"/>
        <end position="386"/>
    </location>
</feature>
<dbReference type="SUPFAM" id="SSF57903">
    <property type="entry name" value="FYVE/PHD zinc finger"/>
    <property type="match status" value="1"/>
</dbReference>
<organism evidence="2 3">
    <name type="scientific">Popillia japonica</name>
    <name type="common">Japanese beetle</name>
    <dbReference type="NCBI Taxonomy" id="7064"/>
    <lineage>
        <taxon>Eukaryota</taxon>
        <taxon>Metazoa</taxon>
        <taxon>Ecdysozoa</taxon>
        <taxon>Arthropoda</taxon>
        <taxon>Hexapoda</taxon>
        <taxon>Insecta</taxon>
        <taxon>Pterygota</taxon>
        <taxon>Neoptera</taxon>
        <taxon>Endopterygota</taxon>
        <taxon>Coleoptera</taxon>
        <taxon>Polyphaga</taxon>
        <taxon>Scarabaeiformia</taxon>
        <taxon>Scarabaeidae</taxon>
        <taxon>Rutelinae</taxon>
        <taxon>Popillia</taxon>
    </lineage>
</organism>
<evidence type="ECO:0000256" key="1">
    <source>
        <dbReference type="SAM" id="MobiDB-lite"/>
    </source>
</evidence>
<name>A0AAW1N835_POPJA</name>
<feature type="compositionally biased region" description="Polar residues" evidence="1">
    <location>
        <begin position="353"/>
        <end position="365"/>
    </location>
</feature>
<accession>A0AAW1N835</accession>
<dbReference type="Proteomes" id="UP001458880">
    <property type="component" value="Unassembled WGS sequence"/>
</dbReference>
<proteinExistence type="predicted"/>
<dbReference type="InterPro" id="IPR011011">
    <property type="entry name" value="Znf_FYVE_PHD"/>
</dbReference>
<evidence type="ECO:0000313" key="3">
    <source>
        <dbReference type="Proteomes" id="UP001458880"/>
    </source>
</evidence>
<feature type="compositionally biased region" description="Polar residues" evidence="1">
    <location>
        <begin position="199"/>
        <end position="209"/>
    </location>
</feature>
<dbReference type="Gene3D" id="3.30.40.10">
    <property type="entry name" value="Zinc/RING finger domain, C3HC4 (zinc finger)"/>
    <property type="match status" value="1"/>
</dbReference>
<evidence type="ECO:0000313" key="2">
    <source>
        <dbReference type="EMBL" id="KAK9753742.1"/>
    </source>
</evidence>
<feature type="region of interest" description="Disordered" evidence="1">
    <location>
        <begin position="183"/>
        <end position="209"/>
    </location>
</feature>
<protein>
    <submittedName>
        <fullName evidence="2">Uncharacterized protein</fullName>
    </submittedName>
</protein>
<dbReference type="PANTHER" id="PTHR21261">
    <property type="entry name" value="BEAT PROTEIN"/>
    <property type="match status" value="1"/>
</dbReference>
<reference evidence="2 3" key="1">
    <citation type="journal article" date="2024" name="BMC Genomics">
        <title>De novo assembly and annotation of Popillia japonica's genome with initial clues to its potential as an invasive pest.</title>
        <authorList>
            <person name="Cucini C."/>
            <person name="Boschi S."/>
            <person name="Funari R."/>
            <person name="Cardaioli E."/>
            <person name="Iannotti N."/>
            <person name="Marturano G."/>
            <person name="Paoli F."/>
            <person name="Bruttini M."/>
            <person name="Carapelli A."/>
            <person name="Frati F."/>
            <person name="Nardi F."/>
        </authorList>
    </citation>
    <scope>NUCLEOTIDE SEQUENCE [LARGE SCALE GENOMIC DNA]</scope>
    <source>
        <strain evidence="2">DMR45628</strain>
    </source>
</reference>
<comment type="caution">
    <text evidence="2">The sequence shown here is derived from an EMBL/GenBank/DDBJ whole genome shotgun (WGS) entry which is preliminary data.</text>
</comment>